<dbReference type="Proteomes" id="UP000013783">
    <property type="component" value="Unassembled WGS sequence"/>
</dbReference>
<dbReference type="RefSeq" id="WP_010740098.1">
    <property type="nucleotide sequence ID" value="NZ_KB946250.1"/>
</dbReference>
<accession>R2P5R6</accession>
<keyword evidence="4" id="KW-1185">Reference proteome</keyword>
<organism evidence="1 3">
    <name type="scientific">Enterococcus malodoratus ATCC 43197</name>
    <dbReference type="NCBI Taxonomy" id="1158601"/>
    <lineage>
        <taxon>Bacteria</taxon>
        <taxon>Bacillati</taxon>
        <taxon>Bacillota</taxon>
        <taxon>Bacilli</taxon>
        <taxon>Lactobacillales</taxon>
        <taxon>Enterococcaceae</taxon>
        <taxon>Enterococcus</taxon>
    </lineage>
</organism>
<evidence type="ECO:0000313" key="1">
    <source>
        <dbReference type="EMBL" id="EOH79662.1"/>
    </source>
</evidence>
<reference evidence="2 4" key="2">
    <citation type="submission" date="2013-03" db="EMBL/GenBank/DDBJ databases">
        <title>The Genome Sequence of Enterococcus malodoratus ATCC_43197 (PacBio/Illumina hybrid assembly).</title>
        <authorList>
            <consortium name="The Broad Institute Genomics Platform"/>
            <consortium name="The Broad Institute Genome Sequencing Center for Infectious Disease"/>
            <person name="Earl A."/>
            <person name="Russ C."/>
            <person name="Gilmore M."/>
            <person name="Surin D."/>
            <person name="Walker B."/>
            <person name="Young S."/>
            <person name="Zeng Q."/>
            <person name="Gargeya S."/>
            <person name="Fitzgerald M."/>
            <person name="Haas B."/>
            <person name="Abouelleil A."/>
            <person name="Allen A.W."/>
            <person name="Alvarado L."/>
            <person name="Arachchi H.M."/>
            <person name="Berlin A.M."/>
            <person name="Chapman S.B."/>
            <person name="Gainer-Dewar J."/>
            <person name="Goldberg J."/>
            <person name="Griggs A."/>
            <person name="Gujja S."/>
            <person name="Hansen M."/>
            <person name="Howarth C."/>
            <person name="Imamovic A."/>
            <person name="Ireland A."/>
            <person name="Larimer J."/>
            <person name="McCowan C."/>
            <person name="Murphy C."/>
            <person name="Pearson M."/>
            <person name="Poon T.W."/>
            <person name="Priest M."/>
            <person name="Roberts A."/>
            <person name="Saif S."/>
            <person name="Shea T."/>
            <person name="Sisk P."/>
            <person name="Sykes S."/>
            <person name="Wortman J."/>
            <person name="Nusbaum C."/>
            <person name="Birren B."/>
        </authorList>
    </citation>
    <scope>NUCLEOTIDE SEQUENCE [LARGE SCALE GENOMIC DNA]</scope>
    <source>
        <strain evidence="2 4">ATCC 43197</strain>
    </source>
</reference>
<evidence type="ECO:0000313" key="3">
    <source>
        <dbReference type="Proteomes" id="UP000013783"/>
    </source>
</evidence>
<dbReference type="EMBL" id="ASWA01000004">
    <property type="protein sequence ID" value="EOT64975.1"/>
    <property type="molecule type" value="Genomic_DNA"/>
</dbReference>
<proteinExistence type="predicted"/>
<dbReference type="EMBL" id="AJAK01000009">
    <property type="protein sequence ID" value="EOH79662.1"/>
    <property type="molecule type" value="Genomic_DNA"/>
</dbReference>
<name>R2P5R6_9ENTE</name>
<dbReference type="PATRIC" id="fig|1158601.3.peg.1210"/>
<comment type="caution">
    <text evidence="1">The sequence shown here is derived from an EMBL/GenBank/DDBJ whole genome shotgun (WGS) entry which is preliminary data.</text>
</comment>
<dbReference type="OrthoDB" id="9110500at2"/>
<reference evidence="1 3" key="1">
    <citation type="submission" date="2013-02" db="EMBL/GenBank/DDBJ databases">
        <title>The Genome Sequence of Enterococcus malodoratus ATCC_43197.</title>
        <authorList>
            <consortium name="The Broad Institute Genome Sequencing Platform"/>
            <consortium name="The Broad Institute Genome Sequencing Center for Infectious Disease"/>
            <person name="Earl A.M."/>
            <person name="Gilmore M.S."/>
            <person name="Lebreton F."/>
            <person name="Walker B."/>
            <person name="Young S.K."/>
            <person name="Zeng Q."/>
            <person name="Gargeya S."/>
            <person name="Fitzgerald M."/>
            <person name="Haas B."/>
            <person name="Abouelleil A."/>
            <person name="Alvarado L."/>
            <person name="Arachchi H.M."/>
            <person name="Berlin A.M."/>
            <person name="Chapman S.B."/>
            <person name="Dewar J."/>
            <person name="Goldberg J."/>
            <person name="Griggs A."/>
            <person name="Gujja S."/>
            <person name="Hansen M."/>
            <person name="Howarth C."/>
            <person name="Imamovic A."/>
            <person name="Larimer J."/>
            <person name="McCowan C."/>
            <person name="Murphy C."/>
            <person name="Neiman D."/>
            <person name="Pearson M."/>
            <person name="Priest M."/>
            <person name="Roberts A."/>
            <person name="Saif S."/>
            <person name="Shea T."/>
            <person name="Sisk P."/>
            <person name="Sykes S."/>
            <person name="Wortman J."/>
            <person name="Nusbaum C."/>
            <person name="Birren B."/>
        </authorList>
    </citation>
    <scope>NUCLEOTIDE SEQUENCE [LARGE SCALE GENOMIC DNA]</scope>
    <source>
        <strain evidence="1 3">ATCC 43197</strain>
    </source>
</reference>
<evidence type="ECO:0000313" key="4">
    <source>
        <dbReference type="Proteomes" id="UP000014148"/>
    </source>
</evidence>
<dbReference type="Proteomes" id="UP000014148">
    <property type="component" value="Unassembled WGS sequence"/>
</dbReference>
<sequence length="277" mass="31898">MSIHLSTPFCPRCSRENKISLLSGDAFGSVTLDMKCTNGHKLEMYLSIPKFALLFENGLSAFNDSYYFEAFTCFYSALESFREEFVAVHSYFELNKSIEESVKFAHSLAYSERIIGAFNLAYYSYFNEIVPKSGAKYLSTNDVTLRNGIFHAGKIPTSSEVFKIGERIYKFISLTYLTYVIKSERAVFPMPRIARFEAQKQNQWAQSVTSSEEEYRSIYGLGHPKYGIYNMITGIPLNTHWNNEVAESDIPNFNDALKQNRKYTKDTFFIHKDHTDL</sequence>
<dbReference type="eggNOG" id="ENOG503041Y">
    <property type="taxonomic scope" value="Bacteria"/>
</dbReference>
<dbReference type="AlphaFoldDB" id="R2P5R6"/>
<evidence type="ECO:0000313" key="2">
    <source>
        <dbReference type="EMBL" id="EOT64975.1"/>
    </source>
</evidence>
<protein>
    <submittedName>
        <fullName evidence="1">Uncharacterized protein</fullName>
    </submittedName>
</protein>
<gene>
    <name evidence="2" type="ORF">I585_04177</name>
    <name evidence="1" type="ORF">UAI_01243</name>
</gene>